<dbReference type="GO" id="GO:0046872">
    <property type="term" value="F:metal ion binding"/>
    <property type="evidence" value="ECO:0007669"/>
    <property type="project" value="UniProtKB-KW"/>
</dbReference>
<dbReference type="CDD" id="cd00920">
    <property type="entry name" value="Cupredoxin"/>
    <property type="match status" value="1"/>
</dbReference>
<dbReference type="KEGG" id="sti:Sthe_0203"/>
<feature type="signal peptide" evidence="3">
    <location>
        <begin position="1"/>
        <end position="26"/>
    </location>
</feature>
<dbReference type="SUPFAM" id="SSF49503">
    <property type="entry name" value="Cupredoxins"/>
    <property type="match status" value="1"/>
</dbReference>
<evidence type="ECO:0000313" key="6">
    <source>
        <dbReference type="Proteomes" id="UP000002027"/>
    </source>
</evidence>
<sequence>MKVWSRGIARVTVLVAAAALLMLALAACGGGDDNGGNGGGDGAPAGAITVNMTEFKFEPATIEAQTGEITFNLVNDGTVDHDMHIEIPGNPQTSELVGPGESATFTVTINEPGEYEIWCTVAGHRESGMEGTLKVTG</sequence>
<dbReference type="OrthoDB" id="9816061at2"/>
<evidence type="ECO:0000313" key="5">
    <source>
        <dbReference type="EMBL" id="ACZ37642.1"/>
    </source>
</evidence>
<dbReference type="HOGENOM" id="CLU_141684_0_0_0"/>
<dbReference type="RefSeq" id="WP_012870690.1">
    <property type="nucleotide sequence ID" value="NC_013523.1"/>
</dbReference>
<keyword evidence="6" id="KW-1185">Reference proteome</keyword>
<gene>
    <name evidence="5" type="ordered locus">Sthe_0203</name>
</gene>
<dbReference type="InterPro" id="IPR050845">
    <property type="entry name" value="Cu-binding_ET"/>
</dbReference>
<dbReference type="InterPro" id="IPR028096">
    <property type="entry name" value="EfeO_Cupredoxin"/>
</dbReference>
<dbReference type="eggNOG" id="COG4454">
    <property type="taxonomic scope" value="Bacteria"/>
</dbReference>
<organism evidence="5 6">
    <name type="scientific">Sphaerobacter thermophilus (strain ATCC 49802 / DSM 20745 / KCCM 41009 / NCIMB 13125 / S 6022)</name>
    <dbReference type="NCBI Taxonomy" id="479434"/>
    <lineage>
        <taxon>Bacteria</taxon>
        <taxon>Pseudomonadati</taxon>
        <taxon>Thermomicrobiota</taxon>
        <taxon>Thermomicrobia</taxon>
        <taxon>Sphaerobacterales</taxon>
        <taxon>Sphaerobacterineae</taxon>
        <taxon>Sphaerobacteraceae</taxon>
        <taxon>Sphaerobacter</taxon>
    </lineage>
</organism>
<dbReference type="STRING" id="479434.Sthe_0203"/>
<dbReference type="Proteomes" id="UP000002027">
    <property type="component" value="Chromosome 1"/>
</dbReference>
<dbReference type="PROSITE" id="PS00079">
    <property type="entry name" value="MULTICOPPER_OXIDASE1"/>
    <property type="match status" value="1"/>
</dbReference>
<reference evidence="5 6" key="2">
    <citation type="journal article" date="2010" name="Stand. Genomic Sci.">
        <title>Complete genome sequence of Desulfohalobium retbaense type strain (HR(100)).</title>
        <authorList>
            <person name="Spring S."/>
            <person name="Nolan M."/>
            <person name="Lapidus A."/>
            <person name="Glavina Del Rio T."/>
            <person name="Copeland A."/>
            <person name="Tice H."/>
            <person name="Cheng J.F."/>
            <person name="Lucas S."/>
            <person name="Land M."/>
            <person name="Chen F."/>
            <person name="Bruce D."/>
            <person name="Goodwin L."/>
            <person name="Pitluck S."/>
            <person name="Ivanova N."/>
            <person name="Mavromatis K."/>
            <person name="Mikhailova N."/>
            <person name="Pati A."/>
            <person name="Chen A."/>
            <person name="Palaniappan K."/>
            <person name="Hauser L."/>
            <person name="Chang Y.J."/>
            <person name="Jeffries C.D."/>
            <person name="Munk C."/>
            <person name="Kiss H."/>
            <person name="Chain P."/>
            <person name="Han C."/>
            <person name="Brettin T."/>
            <person name="Detter J.C."/>
            <person name="Schuler E."/>
            <person name="Goker M."/>
            <person name="Rohde M."/>
            <person name="Bristow J."/>
            <person name="Eisen J.A."/>
            <person name="Markowitz V."/>
            <person name="Hugenholtz P."/>
            <person name="Kyrpides N.C."/>
            <person name="Klenk H.P."/>
        </authorList>
    </citation>
    <scope>NUCLEOTIDE SEQUENCE [LARGE SCALE GENOMIC DNA]</scope>
    <source>
        <strain evidence="6">ATCC 49802 / DSM 20745 / S 6022</strain>
    </source>
</reference>
<dbReference type="Pfam" id="PF13473">
    <property type="entry name" value="Cupredoxin_1"/>
    <property type="match status" value="1"/>
</dbReference>
<protein>
    <submittedName>
        <fullName evidence="5">Blue (Type 1) copper domain protein</fullName>
    </submittedName>
</protein>
<dbReference type="PANTHER" id="PTHR38439:SF3">
    <property type="entry name" value="COPPER-RESISTANT CUPROPROTEIN COPI"/>
    <property type="match status" value="1"/>
</dbReference>
<dbReference type="Gene3D" id="2.60.40.420">
    <property type="entry name" value="Cupredoxins - blue copper proteins"/>
    <property type="match status" value="1"/>
</dbReference>
<dbReference type="InterPro" id="IPR033138">
    <property type="entry name" value="Cu_oxidase_CS"/>
</dbReference>
<evidence type="ECO:0000256" key="1">
    <source>
        <dbReference type="ARBA" id="ARBA00022723"/>
    </source>
</evidence>
<feature type="domain" description="EfeO-type cupredoxin-like" evidence="4">
    <location>
        <begin position="43"/>
        <end position="123"/>
    </location>
</feature>
<dbReference type="PROSITE" id="PS51257">
    <property type="entry name" value="PROKAR_LIPOPROTEIN"/>
    <property type="match status" value="1"/>
</dbReference>
<keyword evidence="2" id="KW-0186">Copper</keyword>
<dbReference type="InterPro" id="IPR008972">
    <property type="entry name" value="Cupredoxin"/>
</dbReference>
<evidence type="ECO:0000259" key="4">
    <source>
        <dbReference type="Pfam" id="PF13473"/>
    </source>
</evidence>
<dbReference type="AlphaFoldDB" id="D1C6A4"/>
<keyword evidence="1" id="KW-0479">Metal-binding</keyword>
<name>D1C6A4_SPHTD</name>
<keyword evidence="3" id="KW-0732">Signal</keyword>
<feature type="chain" id="PRO_5003021473" evidence="3">
    <location>
        <begin position="27"/>
        <end position="137"/>
    </location>
</feature>
<evidence type="ECO:0000256" key="3">
    <source>
        <dbReference type="SAM" id="SignalP"/>
    </source>
</evidence>
<reference evidence="6" key="1">
    <citation type="submission" date="2009-11" db="EMBL/GenBank/DDBJ databases">
        <title>The complete chromosome 1 of Sphaerobacter thermophilus DSM 20745.</title>
        <authorList>
            <person name="Lucas S."/>
            <person name="Copeland A."/>
            <person name="Lapidus A."/>
            <person name="Glavina del Rio T."/>
            <person name="Dalin E."/>
            <person name="Tice H."/>
            <person name="Bruce D."/>
            <person name="Goodwin L."/>
            <person name="Pitluck S."/>
            <person name="Kyrpides N."/>
            <person name="Mavromatis K."/>
            <person name="Ivanova N."/>
            <person name="Mikhailova N."/>
            <person name="LaButti K.M."/>
            <person name="Clum A."/>
            <person name="Sun H.I."/>
            <person name="Brettin T."/>
            <person name="Detter J.C."/>
            <person name="Han C."/>
            <person name="Larimer F."/>
            <person name="Land M."/>
            <person name="Hauser L."/>
            <person name="Markowitz V."/>
            <person name="Cheng J.F."/>
            <person name="Hugenholtz P."/>
            <person name="Woyke T."/>
            <person name="Wu D."/>
            <person name="Steenblock K."/>
            <person name="Schneider S."/>
            <person name="Pukall R."/>
            <person name="Goeker M."/>
            <person name="Klenk H.P."/>
            <person name="Eisen J.A."/>
        </authorList>
    </citation>
    <scope>NUCLEOTIDE SEQUENCE [LARGE SCALE GENOMIC DNA]</scope>
    <source>
        <strain evidence="6">ATCC 49802 / DSM 20745 / S 6022</strain>
    </source>
</reference>
<dbReference type="EMBL" id="CP001823">
    <property type="protein sequence ID" value="ACZ37642.1"/>
    <property type="molecule type" value="Genomic_DNA"/>
</dbReference>
<accession>D1C6A4</accession>
<dbReference type="InParanoid" id="D1C6A4"/>
<dbReference type="PANTHER" id="PTHR38439">
    <property type="entry name" value="AURACYANIN-B"/>
    <property type="match status" value="1"/>
</dbReference>
<proteinExistence type="predicted"/>
<evidence type="ECO:0000256" key="2">
    <source>
        <dbReference type="ARBA" id="ARBA00023008"/>
    </source>
</evidence>